<reference evidence="2 3" key="1">
    <citation type="journal article" date="2019" name="Int. J. Syst. Evol. Microbiol.">
        <title>The Global Catalogue of Microorganisms (GCM) 10K type strain sequencing project: providing services to taxonomists for standard genome sequencing and annotation.</title>
        <authorList>
            <consortium name="The Broad Institute Genomics Platform"/>
            <consortium name="The Broad Institute Genome Sequencing Center for Infectious Disease"/>
            <person name="Wu L."/>
            <person name="Ma J."/>
        </authorList>
    </citation>
    <scope>NUCLEOTIDE SEQUENCE [LARGE SCALE GENOMIC DNA]</scope>
    <source>
        <strain evidence="2 3">CGMCC 1.3240</strain>
    </source>
</reference>
<dbReference type="AlphaFoldDB" id="A0ABD5VAB0"/>
<organism evidence="2 3">
    <name type="scientific">Halalkalicoccus tibetensis</name>
    <dbReference type="NCBI Taxonomy" id="175632"/>
    <lineage>
        <taxon>Archaea</taxon>
        <taxon>Methanobacteriati</taxon>
        <taxon>Methanobacteriota</taxon>
        <taxon>Stenosarchaea group</taxon>
        <taxon>Halobacteria</taxon>
        <taxon>Halobacteriales</taxon>
        <taxon>Halococcaceae</taxon>
        <taxon>Halalkalicoccus</taxon>
    </lineage>
</organism>
<dbReference type="RefSeq" id="WP_340605779.1">
    <property type="nucleotide sequence ID" value="NZ_JBBMXV010000007.1"/>
</dbReference>
<dbReference type="Proteomes" id="UP001596312">
    <property type="component" value="Unassembled WGS sequence"/>
</dbReference>
<name>A0ABD5VAB0_9EURY</name>
<gene>
    <name evidence="2" type="ORF">ACFQGH_18565</name>
</gene>
<accession>A0ABD5VAB0</accession>
<keyword evidence="3" id="KW-1185">Reference proteome</keyword>
<comment type="caution">
    <text evidence="2">The sequence shown here is derived from an EMBL/GenBank/DDBJ whole genome shotgun (WGS) entry which is preliminary data.</text>
</comment>
<proteinExistence type="predicted"/>
<evidence type="ECO:0000256" key="1">
    <source>
        <dbReference type="SAM" id="MobiDB-lite"/>
    </source>
</evidence>
<feature type="region of interest" description="Disordered" evidence="1">
    <location>
        <begin position="1"/>
        <end position="40"/>
    </location>
</feature>
<sequence>MATRIGDEEDGDPRAERLRELHEGRHPSDGNPSVRESQRDKRRIAQAICSALPLADYEREIVVENVECVDMTRFGHQKSITRVTLGPVAVIVDQRLRSDVQCYEYLVSRSDEFRSLQEHHDISMTLFQQ</sequence>
<protein>
    <submittedName>
        <fullName evidence="2">Uncharacterized protein</fullName>
    </submittedName>
</protein>
<evidence type="ECO:0000313" key="2">
    <source>
        <dbReference type="EMBL" id="MFC6907188.1"/>
    </source>
</evidence>
<feature type="compositionally biased region" description="Basic and acidic residues" evidence="1">
    <location>
        <begin position="12"/>
        <end position="28"/>
    </location>
</feature>
<evidence type="ECO:0000313" key="3">
    <source>
        <dbReference type="Proteomes" id="UP001596312"/>
    </source>
</evidence>
<dbReference type="EMBL" id="JBHSXQ010000007">
    <property type="protein sequence ID" value="MFC6907188.1"/>
    <property type="molecule type" value="Genomic_DNA"/>
</dbReference>